<dbReference type="InterPro" id="IPR012861">
    <property type="entry name" value="DUF1634"/>
</dbReference>
<keyword evidence="1" id="KW-0812">Transmembrane</keyword>
<reference evidence="3" key="3">
    <citation type="submission" date="2022-04" db="EMBL/GenBank/DDBJ databases">
        <authorList>
            <person name="Liu G."/>
        </authorList>
    </citation>
    <scope>NUCLEOTIDE SEQUENCE</scope>
    <source>
        <strain evidence="3">RG22</strain>
    </source>
</reference>
<dbReference type="EMBL" id="BLXY01000005">
    <property type="protein sequence ID" value="GFO64780.1"/>
    <property type="molecule type" value="Genomic_DNA"/>
</dbReference>
<dbReference type="AlphaFoldDB" id="A0A6V8MXH7"/>
<organism evidence="2 4">
    <name type="scientific">Geomonas paludis</name>
    <dbReference type="NCBI Taxonomy" id="2740185"/>
    <lineage>
        <taxon>Bacteria</taxon>
        <taxon>Pseudomonadati</taxon>
        <taxon>Thermodesulfobacteriota</taxon>
        <taxon>Desulfuromonadia</taxon>
        <taxon>Geobacterales</taxon>
        <taxon>Geobacteraceae</taxon>
        <taxon>Geomonas</taxon>
    </lineage>
</organism>
<keyword evidence="5" id="KW-1185">Reference proteome</keyword>
<accession>A0A6V8MXH7</accession>
<dbReference type="RefSeq" id="WP_183348203.1">
    <property type="nucleotide sequence ID" value="NZ_BLXY01000005.1"/>
</dbReference>
<proteinExistence type="predicted"/>
<evidence type="ECO:0000313" key="4">
    <source>
        <dbReference type="Proteomes" id="UP000568888"/>
    </source>
</evidence>
<gene>
    <name evidence="2" type="ORF">GMPD_26990</name>
    <name evidence="3" type="ORF">M1B72_05275</name>
</gene>
<dbReference type="EMBL" id="CP096574">
    <property type="protein sequence ID" value="UPU37123.1"/>
    <property type="molecule type" value="Genomic_DNA"/>
</dbReference>
<evidence type="ECO:0000313" key="3">
    <source>
        <dbReference type="EMBL" id="UPU37123.1"/>
    </source>
</evidence>
<reference evidence="2" key="2">
    <citation type="journal article" date="2021" name="Int. J. Syst. Evol. Microbiol.">
        <title>Geomonas silvestris sp. nov., Geomonas paludis sp. nov. and Geomonas limicola sp. nov., isolated from terrestrial environments, and emended description of the genus Geomonas.</title>
        <authorList>
            <person name="Itoh H."/>
            <person name="Xu Z."/>
            <person name="Masuda Y."/>
            <person name="Ushijima N."/>
            <person name="Hayakawa C."/>
            <person name="Shiratori Y."/>
            <person name="Senoo K."/>
        </authorList>
    </citation>
    <scope>NUCLEOTIDE SEQUENCE</scope>
    <source>
        <strain evidence="2">Red736</strain>
    </source>
</reference>
<evidence type="ECO:0000313" key="5">
    <source>
        <dbReference type="Proteomes" id="UP000831485"/>
    </source>
</evidence>
<dbReference type="Pfam" id="PF07843">
    <property type="entry name" value="DUF1634"/>
    <property type="match status" value="1"/>
</dbReference>
<sequence length="104" mass="10943">MVVAIEPEEKAEHPIELVLARLLRLGSLVAAALLAVGIALMVLGQTVLAPKLITAGLLVLLGTPVLRVTAAAVIFVKERDWHFALFSLVVLCAVAAGIYFGKGM</sequence>
<protein>
    <submittedName>
        <fullName evidence="3">DUF1634 domain-containing protein</fullName>
    </submittedName>
</protein>
<keyword evidence="1" id="KW-0472">Membrane</keyword>
<reference evidence="4" key="1">
    <citation type="submission" date="2020-06" db="EMBL/GenBank/DDBJ databases">
        <title>Draft genomic sequecing of Geomonas sp. Red736.</title>
        <authorList>
            <person name="Itoh H."/>
            <person name="Xu Z.X."/>
            <person name="Ushijima N."/>
            <person name="Masuda Y."/>
            <person name="Shiratori Y."/>
            <person name="Senoo K."/>
        </authorList>
    </citation>
    <scope>NUCLEOTIDE SEQUENCE [LARGE SCALE GENOMIC DNA]</scope>
    <source>
        <strain evidence="4">Red736</strain>
    </source>
</reference>
<dbReference type="Proteomes" id="UP000568888">
    <property type="component" value="Unassembled WGS sequence"/>
</dbReference>
<feature type="transmembrane region" description="Helical" evidence="1">
    <location>
        <begin position="55"/>
        <end position="75"/>
    </location>
</feature>
<evidence type="ECO:0000256" key="1">
    <source>
        <dbReference type="SAM" id="Phobius"/>
    </source>
</evidence>
<name>A0A6V8MXH7_9BACT</name>
<keyword evidence="1" id="KW-1133">Transmembrane helix</keyword>
<feature type="transmembrane region" description="Helical" evidence="1">
    <location>
        <begin position="22"/>
        <end position="43"/>
    </location>
</feature>
<dbReference type="Proteomes" id="UP000831485">
    <property type="component" value="Chromosome"/>
</dbReference>
<evidence type="ECO:0000313" key="2">
    <source>
        <dbReference type="EMBL" id="GFO64780.1"/>
    </source>
</evidence>
<feature type="transmembrane region" description="Helical" evidence="1">
    <location>
        <begin position="81"/>
        <end position="101"/>
    </location>
</feature>